<evidence type="ECO:0000256" key="3">
    <source>
        <dbReference type="SAM" id="MobiDB-lite"/>
    </source>
</evidence>
<gene>
    <name evidence="5" type="ORF">BSL78_07513</name>
</gene>
<feature type="compositionally biased region" description="Polar residues" evidence="3">
    <location>
        <begin position="294"/>
        <end position="309"/>
    </location>
</feature>
<dbReference type="Gene3D" id="3.30.930.10">
    <property type="entry name" value="Bira Bifunctional Protein, Domain 2"/>
    <property type="match status" value="1"/>
</dbReference>
<dbReference type="PANTHER" id="PTHR12835:SF5">
    <property type="entry name" value="BIOTIN--PROTEIN LIGASE"/>
    <property type="match status" value="1"/>
</dbReference>
<dbReference type="SUPFAM" id="SSF55681">
    <property type="entry name" value="Class II aaRS and biotin synthetases"/>
    <property type="match status" value="1"/>
</dbReference>
<dbReference type="PROSITE" id="PS51733">
    <property type="entry name" value="BPL_LPL_CATALYTIC"/>
    <property type="match status" value="1"/>
</dbReference>
<feature type="region of interest" description="Disordered" evidence="3">
    <location>
        <begin position="286"/>
        <end position="309"/>
    </location>
</feature>
<reference evidence="5 6" key="1">
    <citation type="journal article" date="2017" name="PLoS Biol.">
        <title>The sea cucumber genome provides insights into morphological evolution and visceral regeneration.</title>
        <authorList>
            <person name="Zhang X."/>
            <person name="Sun L."/>
            <person name="Yuan J."/>
            <person name="Sun Y."/>
            <person name="Gao Y."/>
            <person name="Zhang L."/>
            <person name="Li S."/>
            <person name="Dai H."/>
            <person name="Hamel J.F."/>
            <person name="Liu C."/>
            <person name="Yu Y."/>
            <person name="Liu S."/>
            <person name="Lin W."/>
            <person name="Guo K."/>
            <person name="Jin S."/>
            <person name="Xu P."/>
            <person name="Storey K.B."/>
            <person name="Huan P."/>
            <person name="Zhang T."/>
            <person name="Zhou Y."/>
            <person name="Zhang J."/>
            <person name="Lin C."/>
            <person name="Li X."/>
            <person name="Xing L."/>
            <person name="Huo D."/>
            <person name="Sun M."/>
            <person name="Wang L."/>
            <person name="Mercier A."/>
            <person name="Li F."/>
            <person name="Yang H."/>
            <person name="Xiang J."/>
        </authorList>
    </citation>
    <scope>NUCLEOTIDE SEQUENCE [LARGE SCALE GENOMIC DNA]</scope>
    <source>
        <strain evidence="5">Shaxun</strain>
        <tissue evidence="5">Muscle</tissue>
    </source>
</reference>
<comment type="caution">
    <text evidence="5">The sequence shown here is derived from an EMBL/GenBank/DDBJ whole genome shotgun (WGS) entry which is preliminary data.</text>
</comment>
<organism evidence="5 6">
    <name type="scientific">Stichopus japonicus</name>
    <name type="common">Sea cucumber</name>
    <dbReference type="NCBI Taxonomy" id="307972"/>
    <lineage>
        <taxon>Eukaryota</taxon>
        <taxon>Metazoa</taxon>
        <taxon>Echinodermata</taxon>
        <taxon>Eleutherozoa</taxon>
        <taxon>Echinozoa</taxon>
        <taxon>Holothuroidea</taxon>
        <taxon>Aspidochirotacea</taxon>
        <taxon>Aspidochirotida</taxon>
        <taxon>Stichopodidae</taxon>
        <taxon>Apostichopus</taxon>
    </lineage>
</organism>
<dbReference type="PANTHER" id="PTHR12835">
    <property type="entry name" value="BIOTIN PROTEIN LIGASE"/>
    <property type="match status" value="1"/>
</dbReference>
<evidence type="ECO:0000256" key="1">
    <source>
        <dbReference type="ARBA" id="ARBA00009934"/>
    </source>
</evidence>
<sequence>MKRDTLLSLAGPEMSFAVSFIHCAVGIDRSYIDGMKFLRDAALCSKVPKTVGAVAVASRQTKGKGRGGNKWLSPLGCAMFTAHVQFQTGTKLGSKLPFLQHMPALAAVEAIRTRPGYENLDLGVKWPNDIYFGGKQKVGGVMVKSSCMGRDFHALVGIGFNVANSKPTLCVNDIIEEYNEKNQTDLSPLKVEEVIAWTLTVLEKMIDDFQREGHLQFCKHYYQRWLHNNSVVHLEREDGPEVTVIGLDGSGFLEVKDKDGKLISLQPDGNSFDMLKNLIQMKKSPWGQLGPHSQGLQLGTTKPSVTVRAQPSPVWKLETTKPSVTVRAQPSPVWKLETTKPGVTARDHQAQGDSW</sequence>
<dbReference type="GO" id="GO:0004077">
    <property type="term" value="F:biotin--[biotin carboxyl-carrier protein] ligase activity"/>
    <property type="evidence" value="ECO:0007669"/>
    <property type="project" value="InterPro"/>
</dbReference>
<keyword evidence="2" id="KW-0436">Ligase</keyword>
<keyword evidence="6" id="KW-1185">Reference proteome</keyword>
<dbReference type="EMBL" id="MRZV01000210">
    <property type="protein sequence ID" value="PIK55557.1"/>
    <property type="molecule type" value="Genomic_DNA"/>
</dbReference>
<name>A0A2G8L5L8_STIJA</name>
<protein>
    <recommendedName>
        <fullName evidence="4">BPL/LPL catalytic domain-containing protein</fullName>
    </recommendedName>
</protein>
<dbReference type="InterPro" id="IPR004143">
    <property type="entry name" value="BPL_LPL_catalytic"/>
</dbReference>
<accession>A0A2G8L5L8</accession>
<dbReference type="InterPro" id="IPR045864">
    <property type="entry name" value="aa-tRNA-synth_II/BPL/LPL"/>
</dbReference>
<dbReference type="STRING" id="307972.A0A2G8L5L8"/>
<proteinExistence type="inferred from homology"/>
<dbReference type="NCBIfam" id="TIGR00121">
    <property type="entry name" value="birA_ligase"/>
    <property type="match status" value="1"/>
</dbReference>
<dbReference type="Pfam" id="PF03099">
    <property type="entry name" value="BPL_LplA_LipB"/>
    <property type="match status" value="1"/>
</dbReference>
<dbReference type="Proteomes" id="UP000230750">
    <property type="component" value="Unassembled WGS sequence"/>
</dbReference>
<evidence type="ECO:0000259" key="4">
    <source>
        <dbReference type="PROSITE" id="PS51733"/>
    </source>
</evidence>
<dbReference type="GO" id="GO:0005737">
    <property type="term" value="C:cytoplasm"/>
    <property type="evidence" value="ECO:0007669"/>
    <property type="project" value="TreeGrafter"/>
</dbReference>
<dbReference type="OrthoDB" id="10250105at2759"/>
<evidence type="ECO:0000313" key="5">
    <source>
        <dbReference type="EMBL" id="PIK55557.1"/>
    </source>
</evidence>
<evidence type="ECO:0000256" key="2">
    <source>
        <dbReference type="ARBA" id="ARBA00022598"/>
    </source>
</evidence>
<feature type="domain" description="BPL/LPL catalytic" evidence="4">
    <location>
        <begin position="29"/>
        <end position="210"/>
    </location>
</feature>
<evidence type="ECO:0000313" key="6">
    <source>
        <dbReference type="Proteomes" id="UP000230750"/>
    </source>
</evidence>
<comment type="similarity">
    <text evidence="1">Belongs to the biotin--protein ligase family.</text>
</comment>
<dbReference type="InterPro" id="IPR004408">
    <property type="entry name" value="Biotin_CoA_COase_ligase"/>
</dbReference>
<dbReference type="AlphaFoldDB" id="A0A2G8L5L8"/>